<dbReference type="InterPro" id="IPR005122">
    <property type="entry name" value="Uracil-DNA_glycosylase-like"/>
</dbReference>
<dbReference type="Gene3D" id="3.40.470.10">
    <property type="entry name" value="Uracil-DNA glycosylase-like domain"/>
    <property type="match status" value="1"/>
</dbReference>
<dbReference type="OrthoDB" id="9804372at2"/>
<evidence type="ECO:0000256" key="7">
    <source>
        <dbReference type="ARBA" id="ARBA00022801"/>
    </source>
</evidence>
<evidence type="ECO:0000256" key="6">
    <source>
        <dbReference type="ARBA" id="ARBA00022763"/>
    </source>
</evidence>
<dbReference type="AlphaFoldDB" id="A0A4D7K9M6"/>
<sequence>MEIPLTNEWNSALKKEMDKNYYKDLIHFVEDEYRNNTIFPPKSLIYNSLNKCSPSECKVVILGQDPYHGPGQAHGLSFSVNDGVKFPPSLRNIFKELKADLDMDIPFSGNLENWAEQGVLLLNATLTVRAGEAGSHQKRGWEEFTDSIIEYLGKNYSGIAFVLWGKYAEKKESLIDRDKNFILKSAHPSPLSAHRGFFGSKPFSKINQYLKSVGKEPIDW</sequence>
<evidence type="ECO:0000256" key="5">
    <source>
        <dbReference type="ARBA" id="ARBA00018429"/>
    </source>
</evidence>
<dbReference type="GO" id="GO:0005737">
    <property type="term" value="C:cytoplasm"/>
    <property type="evidence" value="ECO:0007669"/>
    <property type="project" value="UniProtKB-SubCell"/>
</dbReference>
<gene>
    <name evidence="9" type="primary">ung</name>
    <name evidence="13" type="ORF">DCC35_15465</name>
</gene>
<dbReference type="GO" id="GO:0097510">
    <property type="term" value="P:base-excision repair, AP site formation via deaminated base removal"/>
    <property type="evidence" value="ECO:0007669"/>
    <property type="project" value="TreeGrafter"/>
</dbReference>
<dbReference type="CDD" id="cd10027">
    <property type="entry name" value="UDG-F1-like"/>
    <property type="match status" value="1"/>
</dbReference>
<dbReference type="SUPFAM" id="SSF52141">
    <property type="entry name" value="Uracil-DNA glycosylase-like"/>
    <property type="match status" value="1"/>
</dbReference>
<comment type="catalytic activity">
    <reaction evidence="1 9 11">
        <text>Hydrolyzes single-stranded DNA or mismatched double-stranded DNA and polynucleotides, releasing free uracil.</text>
        <dbReference type="EC" id="3.2.2.27"/>
    </reaction>
</comment>
<protein>
    <recommendedName>
        <fullName evidence="5 9">Uracil-DNA glycosylase</fullName>
        <shortName evidence="9">UDG</shortName>
        <ecNumber evidence="4 9">3.2.2.27</ecNumber>
    </recommendedName>
</protein>
<dbReference type="Pfam" id="PF03167">
    <property type="entry name" value="UDG"/>
    <property type="match status" value="1"/>
</dbReference>
<dbReference type="NCBIfam" id="TIGR00628">
    <property type="entry name" value="ung"/>
    <property type="match status" value="1"/>
</dbReference>
<dbReference type="EMBL" id="CP028923">
    <property type="protein sequence ID" value="QCK16038.1"/>
    <property type="molecule type" value="Genomic_DNA"/>
</dbReference>
<dbReference type="HAMAP" id="MF_00148">
    <property type="entry name" value="UDG"/>
    <property type="match status" value="1"/>
</dbReference>
<dbReference type="FunFam" id="3.40.470.10:FF:000001">
    <property type="entry name" value="Uracil-DNA glycosylase"/>
    <property type="match status" value="1"/>
</dbReference>
<evidence type="ECO:0000313" key="14">
    <source>
        <dbReference type="Proteomes" id="UP000298616"/>
    </source>
</evidence>
<dbReference type="NCBIfam" id="NF003588">
    <property type="entry name" value="PRK05254.1-1"/>
    <property type="match status" value="1"/>
</dbReference>
<evidence type="ECO:0000256" key="11">
    <source>
        <dbReference type="RuleBase" id="RU003780"/>
    </source>
</evidence>
<dbReference type="InterPro" id="IPR018085">
    <property type="entry name" value="Ura-DNA_Glyclase_AS"/>
</dbReference>
<dbReference type="KEGG" id="fpf:DCC35_15465"/>
<dbReference type="RefSeq" id="WP_137091637.1">
    <property type="nucleotide sequence ID" value="NZ_CP028923.1"/>
</dbReference>
<comment type="similarity">
    <text evidence="3 9 11">Belongs to the uracil-DNA glycosylase (UDG) superfamily. UNG family.</text>
</comment>
<dbReference type="Proteomes" id="UP000298616">
    <property type="component" value="Chromosome"/>
</dbReference>
<dbReference type="InterPro" id="IPR036895">
    <property type="entry name" value="Uracil-DNA_glycosylase-like_sf"/>
</dbReference>
<dbReference type="PROSITE" id="PS00130">
    <property type="entry name" value="U_DNA_GLYCOSYLASE"/>
    <property type="match status" value="1"/>
</dbReference>
<evidence type="ECO:0000256" key="1">
    <source>
        <dbReference type="ARBA" id="ARBA00001400"/>
    </source>
</evidence>
<keyword evidence="8 9" id="KW-0234">DNA repair</keyword>
<dbReference type="NCBIfam" id="NF003589">
    <property type="entry name" value="PRK05254.1-2"/>
    <property type="match status" value="1"/>
</dbReference>
<evidence type="ECO:0000256" key="10">
    <source>
        <dbReference type="PROSITE-ProRule" id="PRU10072"/>
    </source>
</evidence>
<organism evidence="13 14">
    <name type="scientific">Mangrovivirga cuniculi</name>
    <dbReference type="NCBI Taxonomy" id="2715131"/>
    <lineage>
        <taxon>Bacteria</taxon>
        <taxon>Pseudomonadati</taxon>
        <taxon>Bacteroidota</taxon>
        <taxon>Cytophagia</taxon>
        <taxon>Cytophagales</taxon>
        <taxon>Mangrovivirgaceae</taxon>
        <taxon>Mangrovivirga</taxon>
    </lineage>
</organism>
<evidence type="ECO:0000256" key="3">
    <source>
        <dbReference type="ARBA" id="ARBA00008184"/>
    </source>
</evidence>
<dbReference type="NCBIfam" id="NF003591">
    <property type="entry name" value="PRK05254.1-4"/>
    <property type="match status" value="1"/>
</dbReference>
<feature type="domain" description="Uracil-DNA glycosylase-like" evidence="12">
    <location>
        <begin position="50"/>
        <end position="210"/>
    </location>
</feature>
<dbReference type="PANTHER" id="PTHR11264">
    <property type="entry name" value="URACIL-DNA GLYCOSYLASE"/>
    <property type="match status" value="1"/>
</dbReference>
<name>A0A4D7K9M6_9BACT</name>
<dbReference type="NCBIfam" id="NF003592">
    <property type="entry name" value="PRK05254.1-5"/>
    <property type="match status" value="1"/>
</dbReference>
<dbReference type="EC" id="3.2.2.27" evidence="4 9"/>
<dbReference type="InterPro" id="IPR002043">
    <property type="entry name" value="UDG_fam1"/>
</dbReference>
<comment type="subcellular location">
    <subcellularLocation>
        <location evidence="9">Cytoplasm</location>
    </subcellularLocation>
</comment>
<reference evidence="13 14" key="1">
    <citation type="submission" date="2018-04" db="EMBL/GenBank/DDBJ databases">
        <title>Complete genome uncultured novel isolate.</title>
        <authorList>
            <person name="Merlino G."/>
        </authorList>
    </citation>
    <scope>NUCLEOTIDE SEQUENCE [LARGE SCALE GENOMIC DNA]</scope>
    <source>
        <strain evidence="14">R1DC9</strain>
    </source>
</reference>
<accession>A0A4D7K9M6</accession>
<dbReference type="PANTHER" id="PTHR11264:SF0">
    <property type="entry name" value="URACIL-DNA GLYCOSYLASE"/>
    <property type="match status" value="1"/>
</dbReference>
<keyword evidence="6 9" id="KW-0227">DNA damage</keyword>
<evidence type="ECO:0000256" key="2">
    <source>
        <dbReference type="ARBA" id="ARBA00002631"/>
    </source>
</evidence>
<dbReference type="SMART" id="SM00986">
    <property type="entry name" value="UDG"/>
    <property type="match status" value="1"/>
</dbReference>
<evidence type="ECO:0000259" key="12">
    <source>
        <dbReference type="SMART" id="SM00986"/>
    </source>
</evidence>
<dbReference type="GO" id="GO:0004844">
    <property type="term" value="F:uracil DNA N-glycosylase activity"/>
    <property type="evidence" value="ECO:0007669"/>
    <property type="project" value="UniProtKB-UniRule"/>
</dbReference>
<keyword evidence="14" id="KW-1185">Reference proteome</keyword>
<comment type="function">
    <text evidence="2 9 11">Excises uracil residues from the DNA which can arise as a result of misincorporation of dUMP residues by DNA polymerase or due to deamination of cytosine.</text>
</comment>
<dbReference type="SMART" id="SM00987">
    <property type="entry name" value="UreE_C"/>
    <property type="match status" value="1"/>
</dbReference>
<feature type="active site" description="Proton acceptor" evidence="9 10">
    <location>
        <position position="65"/>
    </location>
</feature>
<keyword evidence="7 9" id="KW-0378">Hydrolase</keyword>
<keyword evidence="9" id="KW-0963">Cytoplasm</keyword>
<evidence type="ECO:0000313" key="13">
    <source>
        <dbReference type="EMBL" id="QCK16038.1"/>
    </source>
</evidence>
<evidence type="ECO:0000256" key="4">
    <source>
        <dbReference type="ARBA" id="ARBA00012030"/>
    </source>
</evidence>
<evidence type="ECO:0000256" key="8">
    <source>
        <dbReference type="ARBA" id="ARBA00023204"/>
    </source>
</evidence>
<proteinExistence type="inferred from homology"/>
<evidence type="ECO:0000256" key="9">
    <source>
        <dbReference type="HAMAP-Rule" id="MF_00148"/>
    </source>
</evidence>